<dbReference type="CDD" id="cd08422">
    <property type="entry name" value="PBP2_CrgA_like"/>
    <property type="match status" value="1"/>
</dbReference>
<dbReference type="Pfam" id="PF03466">
    <property type="entry name" value="LysR_substrate"/>
    <property type="match status" value="1"/>
</dbReference>
<evidence type="ECO:0000256" key="1">
    <source>
        <dbReference type="ARBA" id="ARBA00009437"/>
    </source>
</evidence>
<keyword evidence="3" id="KW-0805">Transcription regulation</keyword>
<dbReference type="GO" id="GO:0003677">
    <property type="term" value="F:DNA binding"/>
    <property type="evidence" value="ECO:0007669"/>
    <property type="project" value="UniProtKB-KW"/>
</dbReference>
<dbReference type="SUPFAM" id="SSF46785">
    <property type="entry name" value="Winged helix' DNA-binding domain"/>
    <property type="match status" value="1"/>
</dbReference>
<keyword evidence="5" id="KW-0804">Transcription</keyword>
<evidence type="ECO:0000313" key="7">
    <source>
        <dbReference type="EMBL" id="SAY42301.1"/>
    </source>
</evidence>
<dbReference type="InterPro" id="IPR000847">
    <property type="entry name" value="LysR_HTH_N"/>
</dbReference>
<sequence>MDVLLTMRAFRRVVERNSFYKAAEDLAITPAALSKQIKQLESRLGTLLLVRTTRSMSLTEAGLLYYQEACRLLGEFDALEQTVAASAQQVSGTLRVNAPLSFGLTVLSPLLPPFMQRYPQLQVELTLDDRVLDVVAAGFDISLRIRRRLPDSSLSARALGEVHQRICAAPGYLAQHGVPQTPNDLAHHSCLAYSLAERPGQWQFTAGEESLSVTFTPRLIANNSLMLRDMLVAGLGIGSLPSFVADPEIAAGRLVRLFPEQIAEAHQVFAVYPTRRHVQQKVSLFTEFVREQGLMTAN</sequence>
<dbReference type="InterPro" id="IPR005119">
    <property type="entry name" value="LysR_subst-bd"/>
</dbReference>
<feature type="domain" description="HTH lysR-type" evidence="6">
    <location>
        <begin position="1"/>
        <end position="59"/>
    </location>
</feature>
<dbReference type="FunFam" id="1.10.10.10:FF:000001">
    <property type="entry name" value="LysR family transcriptional regulator"/>
    <property type="match status" value="1"/>
</dbReference>
<dbReference type="Pfam" id="PF00126">
    <property type="entry name" value="HTH_1"/>
    <property type="match status" value="1"/>
</dbReference>
<dbReference type="AlphaFoldDB" id="A0A1C3HB87"/>
<evidence type="ECO:0000256" key="4">
    <source>
        <dbReference type="ARBA" id="ARBA00023125"/>
    </source>
</evidence>
<dbReference type="InterPro" id="IPR036388">
    <property type="entry name" value="WH-like_DNA-bd_sf"/>
</dbReference>
<keyword evidence="2" id="KW-0678">Repressor</keyword>
<name>A0A1C3HB87_SERMA</name>
<evidence type="ECO:0000259" key="6">
    <source>
        <dbReference type="PROSITE" id="PS50931"/>
    </source>
</evidence>
<dbReference type="PANTHER" id="PTHR30537">
    <property type="entry name" value="HTH-TYPE TRANSCRIPTIONAL REGULATOR"/>
    <property type="match status" value="1"/>
</dbReference>
<dbReference type="PROSITE" id="PS50931">
    <property type="entry name" value="HTH_LYSR"/>
    <property type="match status" value="1"/>
</dbReference>
<dbReference type="InterPro" id="IPR036390">
    <property type="entry name" value="WH_DNA-bd_sf"/>
</dbReference>
<dbReference type="FunFam" id="3.40.190.290:FF:000001">
    <property type="entry name" value="Transcriptional regulator, LysR family"/>
    <property type="match status" value="1"/>
</dbReference>
<keyword evidence="4" id="KW-0238">DNA-binding</keyword>
<comment type="similarity">
    <text evidence="1">Belongs to the LysR transcriptional regulatory family.</text>
</comment>
<organism evidence="7">
    <name type="scientific">Serratia marcescens</name>
    <dbReference type="NCBI Taxonomy" id="615"/>
    <lineage>
        <taxon>Bacteria</taxon>
        <taxon>Pseudomonadati</taxon>
        <taxon>Pseudomonadota</taxon>
        <taxon>Gammaproteobacteria</taxon>
        <taxon>Enterobacterales</taxon>
        <taxon>Yersiniaceae</taxon>
        <taxon>Serratia</taxon>
    </lineage>
</organism>
<dbReference type="PANTHER" id="PTHR30537:SF5">
    <property type="entry name" value="HTH-TYPE TRANSCRIPTIONAL ACTIVATOR TTDR-RELATED"/>
    <property type="match status" value="1"/>
</dbReference>
<proteinExistence type="inferred from homology"/>
<dbReference type="SUPFAM" id="SSF53850">
    <property type="entry name" value="Periplasmic binding protein-like II"/>
    <property type="match status" value="1"/>
</dbReference>
<dbReference type="InterPro" id="IPR058163">
    <property type="entry name" value="LysR-type_TF_proteobact-type"/>
</dbReference>
<dbReference type="GO" id="GO:0003700">
    <property type="term" value="F:DNA-binding transcription factor activity"/>
    <property type="evidence" value="ECO:0007669"/>
    <property type="project" value="InterPro"/>
</dbReference>
<reference evidence="7" key="1">
    <citation type="submission" date="2016-05" db="EMBL/GenBank/DDBJ databases">
        <authorList>
            <person name="Cock P.J.A."/>
            <person name="Cock P.J.A."/>
        </authorList>
    </citation>
    <scope>NUCLEOTIDE SEQUENCE</scope>
    <source>
        <strain evidence="7">PWN146_assembly</strain>
    </source>
</reference>
<dbReference type="Gene3D" id="1.10.10.10">
    <property type="entry name" value="Winged helix-like DNA-binding domain superfamily/Winged helix DNA-binding domain"/>
    <property type="match status" value="1"/>
</dbReference>
<evidence type="ECO:0000256" key="3">
    <source>
        <dbReference type="ARBA" id="ARBA00023015"/>
    </source>
</evidence>
<evidence type="ECO:0000256" key="2">
    <source>
        <dbReference type="ARBA" id="ARBA00022491"/>
    </source>
</evidence>
<dbReference type="Gene3D" id="3.40.190.290">
    <property type="match status" value="1"/>
</dbReference>
<dbReference type="EMBL" id="LT575490">
    <property type="protein sequence ID" value="SAY42301.1"/>
    <property type="molecule type" value="Genomic_DNA"/>
</dbReference>
<evidence type="ECO:0000256" key="5">
    <source>
        <dbReference type="ARBA" id="ARBA00023163"/>
    </source>
</evidence>
<protein>
    <submittedName>
        <fullName evidence="7">HTH-type transcriptional regulator DmlR</fullName>
    </submittedName>
</protein>
<gene>
    <name evidence="7" type="primary">dmlR_8</name>
    <name evidence="7" type="ORF">PWN146_00979</name>
</gene>
<accession>A0A1C3HB87</accession>